<reference evidence="1" key="1">
    <citation type="submission" date="2018-06" db="EMBL/GenBank/DDBJ databases">
        <authorList>
            <person name="Zhirakovskaya E."/>
        </authorList>
    </citation>
    <scope>NUCLEOTIDE SEQUENCE</scope>
</reference>
<organism evidence="1">
    <name type="scientific">hydrothermal vent metagenome</name>
    <dbReference type="NCBI Taxonomy" id="652676"/>
    <lineage>
        <taxon>unclassified sequences</taxon>
        <taxon>metagenomes</taxon>
        <taxon>ecological metagenomes</taxon>
    </lineage>
</organism>
<gene>
    <name evidence="1" type="ORF">MNBD_DELTA03-910</name>
</gene>
<dbReference type="EMBL" id="UOEX01000184">
    <property type="protein sequence ID" value="VAW36778.1"/>
    <property type="molecule type" value="Genomic_DNA"/>
</dbReference>
<accession>A0A3B0V029</accession>
<protein>
    <submittedName>
        <fullName evidence="1">Uncharacterized protein</fullName>
    </submittedName>
</protein>
<sequence>MTEETTQPHGEKLRKTIKWISETQLDHPEMKRREIIQQAQIRFNLSPRDCEFLNKNFRQEE</sequence>
<dbReference type="AlphaFoldDB" id="A0A3B0V029"/>
<proteinExistence type="predicted"/>
<name>A0A3B0V029_9ZZZZ</name>
<evidence type="ECO:0000313" key="1">
    <source>
        <dbReference type="EMBL" id="VAW36778.1"/>
    </source>
</evidence>